<sequence>MRTSAGRAARGIEQAGQSPVEGRARLAPDARMTPRRTALTLSPGLPLAQWRHIGRQIFVVADSSAWWLGDWLIYGRKEYPDRYRKAVADTGLDYQTLRNYAWVAGKFEPSRRHAQLSFQHHVEVAGYPAEEREVWLTRAEQGGWSRNELRRRTRTRRDSGGKTPAPQVQFDLPSDHRVRWERAAAAAGLDLLDWIVRMLDEAADNPGGTAALLDATLET</sequence>
<evidence type="ECO:0000313" key="2">
    <source>
        <dbReference type="EMBL" id="MFH8550629.1"/>
    </source>
</evidence>
<protein>
    <submittedName>
        <fullName evidence="2">LmbU family transcriptional regulator</fullName>
    </submittedName>
</protein>
<feature type="region of interest" description="Disordered" evidence="1">
    <location>
        <begin position="1"/>
        <end position="28"/>
    </location>
</feature>
<dbReference type="EMBL" id="JBIRGQ010000008">
    <property type="protein sequence ID" value="MFH8550629.1"/>
    <property type="molecule type" value="Genomic_DNA"/>
</dbReference>
<comment type="caution">
    <text evidence="2">The sequence shown here is derived from an EMBL/GenBank/DDBJ whole genome shotgun (WGS) entry which is preliminary data.</text>
</comment>
<evidence type="ECO:0000313" key="3">
    <source>
        <dbReference type="Proteomes" id="UP001610818"/>
    </source>
</evidence>
<keyword evidence="3" id="KW-1185">Reference proteome</keyword>
<dbReference type="NCBIfam" id="NF038070">
    <property type="entry name" value="LmbU_fam_TF"/>
    <property type="match status" value="1"/>
</dbReference>
<feature type="region of interest" description="Disordered" evidence="1">
    <location>
        <begin position="147"/>
        <end position="169"/>
    </location>
</feature>
<gene>
    <name evidence="2" type="ORF">ACH4F9_37120</name>
</gene>
<dbReference type="InterPro" id="IPR049735">
    <property type="entry name" value="NovE/LmbU-like"/>
</dbReference>
<reference evidence="2 3" key="1">
    <citation type="submission" date="2024-10" db="EMBL/GenBank/DDBJ databases">
        <title>The Natural Products Discovery Center: Release of the First 8490 Sequenced Strains for Exploring Actinobacteria Biosynthetic Diversity.</title>
        <authorList>
            <person name="Kalkreuter E."/>
            <person name="Kautsar S.A."/>
            <person name="Yang D."/>
            <person name="Bader C.D."/>
            <person name="Teijaro C.N."/>
            <person name="Fluegel L."/>
            <person name="Davis C.M."/>
            <person name="Simpson J.R."/>
            <person name="Lauterbach L."/>
            <person name="Steele A.D."/>
            <person name="Gui C."/>
            <person name="Meng S."/>
            <person name="Li G."/>
            <person name="Viehrig K."/>
            <person name="Ye F."/>
            <person name="Su P."/>
            <person name="Kiefer A.F."/>
            <person name="Nichols A."/>
            <person name="Cepeda A.J."/>
            <person name="Yan W."/>
            <person name="Fan B."/>
            <person name="Jiang Y."/>
            <person name="Adhikari A."/>
            <person name="Zheng C.-J."/>
            <person name="Schuster L."/>
            <person name="Cowan T.M."/>
            <person name="Smanski M.J."/>
            <person name="Chevrette M.G."/>
            <person name="De Carvalho L.P.S."/>
            <person name="Shen B."/>
        </authorList>
    </citation>
    <scope>NUCLEOTIDE SEQUENCE [LARGE SCALE GENOMIC DNA]</scope>
    <source>
        <strain evidence="2 3">NPDC017990</strain>
    </source>
</reference>
<proteinExistence type="predicted"/>
<dbReference type="Proteomes" id="UP001610818">
    <property type="component" value="Unassembled WGS sequence"/>
</dbReference>
<evidence type="ECO:0000256" key="1">
    <source>
        <dbReference type="SAM" id="MobiDB-lite"/>
    </source>
</evidence>
<accession>A0ABW7R2M1</accession>
<name>A0ABW7R2M1_9ACTN</name>
<organism evidence="2 3">
    <name type="scientific">Streptomyces longisporoflavus</name>
    <dbReference type="NCBI Taxonomy" id="28044"/>
    <lineage>
        <taxon>Bacteria</taxon>
        <taxon>Bacillati</taxon>
        <taxon>Actinomycetota</taxon>
        <taxon>Actinomycetes</taxon>
        <taxon>Kitasatosporales</taxon>
        <taxon>Streptomycetaceae</taxon>
        <taxon>Streptomyces</taxon>
    </lineage>
</organism>
<dbReference type="RefSeq" id="WP_397717187.1">
    <property type="nucleotide sequence ID" value="NZ_JBIRGN010000008.1"/>
</dbReference>